<keyword evidence="3" id="KW-1185">Reference proteome</keyword>
<gene>
    <name evidence="2" type="ORF">K458DRAFT_393110</name>
</gene>
<proteinExistence type="predicted"/>
<sequence length="304" mass="33153">MSNTSWHQQGPNDTRWVRRPSEPSSVEGWYTLDKRHGGRPIFVGRDPADPIPTKPEVVMEGAAKDYEEKVREAQRKNSEAAYGAVEAAQRKMAQAIREAPAKAKSCPIDNAQATVRPRSFSNTAKPCTPSTTEGNLLVLALFSTLTTALPQQCTLVGTINSSPDFSGNSAQLFTTNENPGIAISDLALDAFASIEILGAVNCTLERKDWKIRIEGPITAMGTEKWFYTYGTEANSMLVNDTLSVTAIHNGASTSGQTGNTDFEVNCRCKQGMCPYCLQCGPFALCCAANWENRRRGEEMAACRE</sequence>
<protein>
    <submittedName>
        <fullName evidence="2">Uncharacterized protein</fullName>
    </submittedName>
</protein>
<name>A0A6G1IPG8_9PLEO</name>
<dbReference type="EMBL" id="MU005598">
    <property type="protein sequence ID" value="KAF2680137.1"/>
    <property type="molecule type" value="Genomic_DNA"/>
</dbReference>
<evidence type="ECO:0000313" key="2">
    <source>
        <dbReference type="EMBL" id="KAF2680137.1"/>
    </source>
</evidence>
<accession>A0A6G1IPG8</accession>
<organism evidence="2 3">
    <name type="scientific">Lentithecium fluviatile CBS 122367</name>
    <dbReference type="NCBI Taxonomy" id="1168545"/>
    <lineage>
        <taxon>Eukaryota</taxon>
        <taxon>Fungi</taxon>
        <taxon>Dikarya</taxon>
        <taxon>Ascomycota</taxon>
        <taxon>Pezizomycotina</taxon>
        <taxon>Dothideomycetes</taxon>
        <taxon>Pleosporomycetidae</taxon>
        <taxon>Pleosporales</taxon>
        <taxon>Massarineae</taxon>
        <taxon>Lentitheciaceae</taxon>
        <taxon>Lentithecium</taxon>
    </lineage>
</organism>
<dbReference type="AlphaFoldDB" id="A0A6G1IPG8"/>
<dbReference type="Proteomes" id="UP000799291">
    <property type="component" value="Unassembled WGS sequence"/>
</dbReference>
<evidence type="ECO:0000313" key="3">
    <source>
        <dbReference type="Proteomes" id="UP000799291"/>
    </source>
</evidence>
<evidence type="ECO:0000256" key="1">
    <source>
        <dbReference type="SAM" id="MobiDB-lite"/>
    </source>
</evidence>
<feature type="compositionally biased region" description="Polar residues" evidence="1">
    <location>
        <begin position="1"/>
        <end position="12"/>
    </location>
</feature>
<reference evidence="2" key="1">
    <citation type="journal article" date="2020" name="Stud. Mycol.">
        <title>101 Dothideomycetes genomes: a test case for predicting lifestyles and emergence of pathogens.</title>
        <authorList>
            <person name="Haridas S."/>
            <person name="Albert R."/>
            <person name="Binder M."/>
            <person name="Bloem J."/>
            <person name="Labutti K."/>
            <person name="Salamov A."/>
            <person name="Andreopoulos B."/>
            <person name="Baker S."/>
            <person name="Barry K."/>
            <person name="Bills G."/>
            <person name="Bluhm B."/>
            <person name="Cannon C."/>
            <person name="Castanera R."/>
            <person name="Culley D."/>
            <person name="Daum C."/>
            <person name="Ezra D."/>
            <person name="Gonzalez J."/>
            <person name="Henrissat B."/>
            <person name="Kuo A."/>
            <person name="Liang C."/>
            <person name="Lipzen A."/>
            <person name="Lutzoni F."/>
            <person name="Magnuson J."/>
            <person name="Mondo S."/>
            <person name="Nolan M."/>
            <person name="Ohm R."/>
            <person name="Pangilinan J."/>
            <person name="Park H.-J."/>
            <person name="Ramirez L."/>
            <person name="Alfaro M."/>
            <person name="Sun H."/>
            <person name="Tritt A."/>
            <person name="Yoshinaga Y."/>
            <person name="Zwiers L.-H."/>
            <person name="Turgeon B."/>
            <person name="Goodwin S."/>
            <person name="Spatafora J."/>
            <person name="Crous P."/>
            <person name="Grigoriev I."/>
        </authorList>
    </citation>
    <scope>NUCLEOTIDE SEQUENCE</scope>
    <source>
        <strain evidence="2">CBS 122367</strain>
    </source>
</reference>
<feature type="region of interest" description="Disordered" evidence="1">
    <location>
        <begin position="1"/>
        <end position="54"/>
    </location>
</feature>